<evidence type="ECO:0000256" key="1">
    <source>
        <dbReference type="SAM" id="Phobius"/>
    </source>
</evidence>
<keyword evidence="1" id="KW-1133">Transmembrane helix</keyword>
<dbReference type="EMBL" id="HBUF01117250">
    <property type="protein sequence ID" value="CAG6641423.1"/>
    <property type="molecule type" value="Transcribed_RNA"/>
</dbReference>
<keyword evidence="1" id="KW-0812">Transmembrane</keyword>
<evidence type="ECO:0000313" key="2">
    <source>
        <dbReference type="EMBL" id="CAG6641429.1"/>
    </source>
</evidence>
<dbReference type="EMBL" id="HBUF01117251">
    <property type="protein sequence ID" value="CAG6641426.1"/>
    <property type="molecule type" value="Transcribed_RNA"/>
</dbReference>
<sequence length="104" mass="12265">MERSQGEKLSLSATVWVEDYRPYYKLCYPLFKSQDSFIQTRSLMTSSSVQLLLVLICHVMIIFLSWLERTTHLNSFLTLVFYVIIRMAPQLTRLWTLVSQQPTL</sequence>
<protein>
    <submittedName>
        <fullName evidence="2">Uncharacterized protein</fullName>
    </submittedName>
</protein>
<organism evidence="2">
    <name type="scientific">Cacopsylla melanoneura</name>
    <dbReference type="NCBI Taxonomy" id="428564"/>
    <lineage>
        <taxon>Eukaryota</taxon>
        <taxon>Metazoa</taxon>
        <taxon>Ecdysozoa</taxon>
        <taxon>Arthropoda</taxon>
        <taxon>Hexapoda</taxon>
        <taxon>Insecta</taxon>
        <taxon>Pterygota</taxon>
        <taxon>Neoptera</taxon>
        <taxon>Paraneoptera</taxon>
        <taxon>Hemiptera</taxon>
        <taxon>Sternorrhyncha</taxon>
        <taxon>Psylloidea</taxon>
        <taxon>Psyllidae</taxon>
        <taxon>Psyllinae</taxon>
        <taxon>Cacopsylla</taxon>
    </lineage>
</organism>
<dbReference type="EMBL" id="HBUF01117252">
    <property type="protein sequence ID" value="CAG6641429.1"/>
    <property type="molecule type" value="Transcribed_RNA"/>
</dbReference>
<name>A0A8D8R2C3_9HEMI</name>
<accession>A0A8D8R2C3</accession>
<dbReference type="AlphaFoldDB" id="A0A8D8R2C3"/>
<reference evidence="2" key="1">
    <citation type="submission" date="2021-05" db="EMBL/GenBank/DDBJ databases">
        <authorList>
            <person name="Alioto T."/>
            <person name="Alioto T."/>
            <person name="Gomez Garrido J."/>
        </authorList>
    </citation>
    <scope>NUCLEOTIDE SEQUENCE</scope>
</reference>
<keyword evidence="1" id="KW-0472">Membrane</keyword>
<proteinExistence type="predicted"/>
<feature type="transmembrane region" description="Helical" evidence="1">
    <location>
        <begin position="49"/>
        <end position="67"/>
    </location>
</feature>